<dbReference type="HAMAP" id="MF_00101">
    <property type="entry name" value="AcpS"/>
    <property type="match status" value="1"/>
</dbReference>
<dbReference type="InterPro" id="IPR002582">
    <property type="entry name" value="ACPS"/>
</dbReference>
<name>A0ABW1VAF2_9BACL</name>
<keyword evidence="1 8" id="KW-0444">Lipid biosynthesis</keyword>
<comment type="cofactor">
    <cofactor evidence="8">
        <name>Mg(2+)</name>
        <dbReference type="ChEBI" id="CHEBI:18420"/>
    </cofactor>
</comment>
<comment type="caution">
    <text evidence="10">The sequence shown here is derived from an EMBL/GenBank/DDBJ whole genome shotgun (WGS) entry which is preliminary data.</text>
</comment>
<evidence type="ECO:0000259" key="9">
    <source>
        <dbReference type="Pfam" id="PF01648"/>
    </source>
</evidence>
<comment type="catalytic activity">
    <reaction evidence="8">
        <text>apo-[ACP] + CoA = holo-[ACP] + adenosine 3',5'-bisphosphate + H(+)</text>
        <dbReference type="Rhea" id="RHEA:12068"/>
        <dbReference type="Rhea" id="RHEA-COMP:9685"/>
        <dbReference type="Rhea" id="RHEA-COMP:9690"/>
        <dbReference type="ChEBI" id="CHEBI:15378"/>
        <dbReference type="ChEBI" id="CHEBI:29999"/>
        <dbReference type="ChEBI" id="CHEBI:57287"/>
        <dbReference type="ChEBI" id="CHEBI:58343"/>
        <dbReference type="ChEBI" id="CHEBI:64479"/>
        <dbReference type="EC" id="2.7.8.7"/>
    </reaction>
</comment>
<feature type="binding site" evidence="8">
    <location>
        <position position="61"/>
    </location>
    <ligand>
        <name>Mg(2+)</name>
        <dbReference type="ChEBI" id="CHEBI:18420"/>
    </ligand>
</feature>
<keyword evidence="8" id="KW-0963">Cytoplasm</keyword>
<dbReference type="NCBIfam" id="TIGR00556">
    <property type="entry name" value="pantethn_trn"/>
    <property type="match status" value="1"/>
</dbReference>
<evidence type="ECO:0000313" key="10">
    <source>
        <dbReference type="EMBL" id="MFC6334831.1"/>
    </source>
</evidence>
<comment type="function">
    <text evidence="8">Transfers the 4'-phosphopantetheine moiety from coenzyme A to a Ser of acyl-carrier-protein.</text>
</comment>
<protein>
    <recommendedName>
        <fullName evidence="8">Holo-[acyl-carrier-protein] synthase</fullName>
        <shortName evidence="8">Holo-ACP synthase</shortName>
        <ecNumber evidence="8">2.7.8.7</ecNumber>
    </recommendedName>
    <alternativeName>
        <fullName evidence="8">4'-phosphopantetheinyl transferase AcpS</fullName>
    </alternativeName>
</protein>
<keyword evidence="2 8" id="KW-0808">Transferase</keyword>
<reference evidence="11" key="1">
    <citation type="journal article" date="2019" name="Int. J. Syst. Evol. Microbiol.">
        <title>The Global Catalogue of Microorganisms (GCM) 10K type strain sequencing project: providing services to taxonomists for standard genome sequencing and annotation.</title>
        <authorList>
            <consortium name="The Broad Institute Genomics Platform"/>
            <consortium name="The Broad Institute Genome Sequencing Center for Infectious Disease"/>
            <person name="Wu L."/>
            <person name="Ma J."/>
        </authorList>
    </citation>
    <scope>NUCLEOTIDE SEQUENCE [LARGE SCALE GENOMIC DNA]</scope>
    <source>
        <strain evidence="11">PCU 280</strain>
    </source>
</reference>
<evidence type="ECO:0000256" key="8">
    <source>
        <dbReference type="HAMAP-Rule" id="MF_00101"/>
    </source>
</evidence>
<evidence type="ECO:0000256" key="4">
    <source>
        <dbReference type="ARBA" id="ARBA00022832"/>
    </source>
</evidence>
<evidence type="ECO:0000256" key="3">
    <source>
        <dbReference type="ARBA" id="ARBA00022723"/>
    </source>
</evidence>
<dbReference type="InterPro" id="IPR004568">
    <property type="entry name" value="Ppantetheine-prot_Trfase_dom"/>
</dbReference>
<dbReference type="EC" id="2.7.8.7" evidence="8"/>
<dbReference type="InterPro" id="IPR008278">
    <property type="entry name" value="4-PPantetheinyl_Trfase_dom"/>
</dbReference>
<dbReference type="RefSeq" id="WP_379237745.1">
    <property type="nucleotide sequence ID" value="NZ_JBHSTE010000007.1"/>
</dbReference>
<feature type="binding site" evidence="8">
    <location>
        <position position="8"/>
    </location>
    <ligand>
        <name>Mg(2+)</name>
        <dbReference type="ChEBI" id="CHEBI:18420"/>
    </ligand>
</feature>
<comment type="similarity">
    <text evidence="8">Belongs to the P-Pant transferase superfamily. AcpS family.</text>
</comment>
<accession>A0ABW1VAF2</accession>
<organism evidence="10 11">
    <name type="scientific">Paenibacillus septentrionalis</name>
    <dbReference type="NCBI Taxonomy" id="429342"/>
    <lineage>
        <taxon>Bacteria</taxon>
        <taxon>Bacillati</taxon>
        <taxon>Bacillota</taxon>
        <taxon>Bacilli</taxon>
        <taxon>Bacillales</taxon>
        <taxon>Paenibacillaceae</taxon>
        <taxon>Paenibacillus</taxon>
    </lineage>
</organism>
<evidence type="ECO:0000256" key="5">
    <source>
        <dbReference type="ARBA" id="ARBA00022842"/>
    </source>
</evidence>
<feature type="domain" description="4'-phosphopantetheinyl transferase" evidence="9">
    <location>
        <begin position="4"/>
        <end position="104"/>
    </location>
</feature>
<dbReference type="Pfam" id="PF01648">
    <property type="entry name" value="ACPS"/>
    <property type="match status" value="1"/>
</dbReference>
<dbReference type="Proteomes" id="UP001596233">
    <property type="component" value="Unassembled WGS sequence"/>
</dbReference>
<keyword evidence="7 8" id="KW-0275">Fatty acid biosynthesis</keyword>
<keyword evidence="6 8" id="KW-0443">Lipid metabolism</keyword>
<dbReference type="EMBL" id="JBHSTE010000007">
    <property type="protein sequence ID" value="MFC6334831.1"/>
    <property type="molecule type" value="Genomic_DNA"/>
</dbReference>
<dbReference type="SUPFAM" id="SSF56214">
    <property type="entry name" value="4'-phosphopantetheinyl transferase"/>
    <property type="match status" value="1"/>
</dbReference>
<evidence type="ECO:0000256" key="7">
    <source>
        <dbReference type="ARBA" id="ARBA00023160"/>
    </source>
</evidence>
<keyword evidence="4 8" id="KW-0276">Fatty acid metabolism</keyword>
<evidence type="ECO:0000256" key="2">
    <source>
        <dbReference type="ARBA" id="ARBA00022679"/>
    </source>
</evidence>
<dbReference type="GO" id="GO:0008897">
    <property type="term" value="F:holo-[acyl-carrier-protein] synthase activity"/>
    <property type="evidence" value="ECO:0007669"/>
    <property type="project" value="UniProtKB-EC"/>
</dbReference>
<evidence type="ECO:0000256" key="6">
    <source>
        <dbReference type="ARBA" id="ARBA00023098"/>
    </source>
</evidence>
<keyword evidence="5 8" id="KW-0460">Magnesium</keyword>
<comment type="subcellular location">
    <subcellularLocation>
        <location evidence="8">Cytoplasm</location>
    </subcellularLocation>
</comment>
<keyword evidence="11" id="KW-1185">Reference proteome</keyword>
<dbReference type="NCBIfam" id="TIGR00516">
    <property type="entry name" value="acpS"/>
    <property type="match status" value="1"/>
</dbReference>
<gene>
    <name evidence="8 10" type="primary">acpS</name>
    <name evidence="10" type="ORF">ACFP56_19555</name>
</gene>
<keyword evidence="3 8" id="KW-0479">Metal-binding</keyword>
<sequence>MIIGIGHDLTAIARFTAIMEGKSGDRFLQRILTESERHQLAQYAGNGRRAEFVAGRFAAKEAISKALGCGIGSVLGFHDMQIEKLPSGKPQCRVSETAMRRLELADRNIKIHLSITHERDHASAFAVVEQC</sequence>
<evidence type="ECO:0000313" key="11">
    <source>
        <dbReference type="Proteomes" id="UP001596233"/>
    </source>
</evidence>
<evidence type="ECO:0000256" key="1">
    <source>
        <dbReference type="ARBA" id="ARBA00022516"/>
    </source>
</evidence>
<proteinExistence type="inferred from homology"/>
<dbReference type="InterPro" id="IPR037143">
    <property type="entry name" value="4-PPantetheinyl_Trfase_dom_sf"/>
</dbReference>
<dbReference type="Gene3D" id="3.90.470.20">
    <property type="entry name" value="4'-phosphopantetheinyl transferase domain"/>
    <property type="match status" value="1"/>
</dbReference>